<dbReference type="SUPFAM" id="SSF50494">
    <property type="entry name" value="Trypsin-like serine proteases"/>
    <property type="match status" value="1"/>
</dbReference>
<reference evidence="3" key="1">
    <citation type="submission" date="2020-08" db="EMBL/GenBank/DDBJ databases">
        <title>Multicomponent nature underlies the extraordinary mechanical properties of spider dragline silk.</title>
        <authorList>
            <person name="Kono N."/>
            <person name="Nakamura H."/>
            <person name="Mori M."/>
            <person name="Yoshida Y."/>
            <person name="Ohtoshi R."/>
            <person name="Malay A.D."/>
            <person name="Moran D.A.P."/>
            <person name="Tomita M."/>
            <person name="Numata K."/>
            <person name="Arakawa K."/>
        </authorList>
    </citation>
    <scope>NUCLEOTIDE SEQUENCE</scope>
</reference>
<evidence type="ECO:0000313" key="4">
    <source>
        <dbReference type="Proteomes" id="UP000887013"/>
    </source>
</evidence>
<dbReference type="InterPro" id="IPR009003">
    <property type="entry name" value="Peptidase_S1_PA"/>
</dbReference>
<name>A0A8X6PY18_NEPPI</name>
<dbReference type="Proteomes" id="UP000887013">
    <property type="component" value="Unassembled WGS sequence"/>
</dbReference>
<dbReference type="PROSITE" id="PS00134">
    <property type="entry name" value="TRYPSIN_HIS"/>
    <property type="match status" value="1"/>
</dbReference>
<dbReference type="AlphaFoldDB" id="A0A8X6PY18"/>
<keyword evidence="4" id="KW-1185">Reference proteome</keyword>
<proteinExistence type="predicted"/>
<keyword evidence="1" id="KW-1015">Disulfide bond</keyword>
<dbReference type="Pfam" id="PF00089">
    <property type="entry name" value="Trypsin"/>
    <property type="match status" value="1"/>
</dbReference>
<accession>A0A8X6PY18</accession>
<evidence type="ECO:0000313" key="3">
    <source>
        <dbReference type="EMBL" id="GFT86262.1"/>
    </source>
</evidence>
<comment type="caution">
    <text evidence="3">The sequence shown here is derived from an EMBL/GenBank/DDBJ whole genome shotgun (WGS) entry which is preliminary data.</text>
</comment>
<dbReference type="PANTHER" id="PTHR24252">
    <property type="entry name" value="ACROSIN-RELATED"/>
    <property type="match status" value="1"/>
</dbReference>
<dbReference type="InterPro" id="IPR001254">
    <property type="entry name" value="Trypsin_dom"/>
</dbReference>
<dbReference type="PANTHER" id="PTHR24252:SF7">
    <property type="entry name" value="HYALIN"/>
    <property type="match status" value="1"/>
</dbReference>
<sequence>MSKACKDCGRSSVPITGFTAGGQVAEQGAWPWMAAIMMRDRTGTFTVSCTGFIISRRHVISAAHCFHRRKVIPVVL</sequence>
<dbReference type="InterPro" id="IPR018114">
    <property type="entry name" value="TRYPSIN_HIS"/>
</dbReference>
<dbReference type="GO" id="GO:0006508">
    <property type="term" value="P:proteolysis"/>
    <property type="evidence" value="ECO:0007669"/>
    <property type="project" value="InterPro"/>
</dbReference>
<evidence type="ECO:0000256" key="1">
    <source>
        <dbReference type="ARBA" id="ARBA00023157"/>
    </source>
</evidence>
<gene>
    <name evidence="3" type="ORF">NPIL_18241</name>
</gene>
<dbReference type="InterPro" id="IPR043504">
    <property type="entry name" value="Peptidase_S1_PA_chymotrypsin"/>
</dbReference>
<protein>
    <recommendedName>
        <fullName evidence="2">Peptidase S1 domain-containing protein</fullName>
    </recommendedName>
</protein>
<dbReference type="EMBL" id="BMAW01024059">
    <property type="protein sequence ID" value="GFT86262.1"/>
    <property type="molecule type" value="Genomic_DNA"/>
</dbReference>
<evidence type="ECO:0000259" key="2">
    <source>
        <dbReference type="Pfam" id="PF00089"/>
    </source>
</evidence>
<feature type="domain" description="Peptidase S1" evidence="2">
    <location>
        <begin position="21"/>
        <end position="73"/>
    </location>
</feature>
<organism evidence="3 4">
    <name type="scientific">Nephila pilipes</name>
    <name type="common">Giant wood spider</name>
    <name type="synonym">Nephila maculata</name>
    <dbReference type="NCBI Taxonomy" id="299642"/>
    <lineage>
        <taxon>Eukaryota</taxon>
        <taxon>Metazoa</taxon>
        <taxon>Ecdysozoa</taxon>
        <taxon>Arthropoda</taxon>
        <taxon>Chelicerata</taxon>
        <taxon>Arachnida</taxon>
        <taxon>Araneae</taxon>
        <taxon>Araneomorphae</taxon>
        <taxon>Entelegynae</taxon>
        <taxon>Araneoidea</taxon>
        <taxon>Nephilidae</taxon>
        <taxon>Nephila</taxon>
    </lineage>
</organism>
<dbReference type="OrthoDB" id="6422349at2759"/>
<dbReference type="GO" id="GO:0004252">
    <property type="term" value="F:serine-type endopeptidase activity"/>
    <property type="evidence" value="ECO:0007669"/>
    <property type="project" value="InterPro"/>
</dbReference>
<dbReference type="Gene3D" id="2.40.10.10">
    <property type="entry name" value="Trypsin-like serine proteases"/>
    <property type="match status" value="1"/>
</dbReference>